<protein>
    <submittedName>
        <fullName evidence="5">ABC-type multidrug transport system</fullName>
    </submittedName>
</protein>
<keyword evidence="3" id="KW-0067">ATP-binding</keyword>
<dbReference type="SUPFAM" id="SSF52540">
    <property type="entry name" value="P-loop containing nucleoside triphosphate hydrolases"/>
    <property type="match status" value="1"/>
</dbReference>
<keyword evidence="1" id="KW-0813">Transport</keyword>
<dbReference type="PANTHER" id="PTHR42939:SF3">
    <property type="entry name" value="ABC TRANSPORTER ATP-BINDING COMPONENT"/>
    <property type="match status" value="1"/>
</dbReference>
<keyword evidence="6" id="KW-1185">Reference proteome</keyword>
<evidence type="ECO:0000259" key="4">
    <source>
        <dbReference type="PROSITE" id="PS50893"/>
    </source>
</evidence>
<dbReference type="PROSITE" id="PS50893">
    <property type="entry name" value="ABC_TRANSPORTER_2"/>
    <property type="match status" value="1"/>
</dbReference>
<dbReference type="InterPro" id="IPR003439">
    <property type="entry name" value="ABC_transporter-like_ATP-bd"/>
</dbReference>
<dbReference type="GO" id="GO:0016887">
    <property type="term" value="F:ATP hydrolysis activity"/>
    <property type="evidence" value="ECO:0007669"/>
    <property type="project" value="InterPro"/>
</dbReference>
<dbReference type="Proteomes" id="UP000018896">
    <property type="component" value="Unassembled WGS sequence"/>
</dbReference>
<dbReference type="AlphaFoldDB" id="W4QYH0"/>
<evidence type="ECO:0000256" key="3">
    <source>
        <dbReference type="ARBA" id="ARBA00022840"/>
    </source>
</evidence>
<accession>W4QYH0</accession>
<dbReference type="STRING" id="1236973.JCM9157_4163"/>
<dbReference type="SMART" id="SM00382">
    <property type="entry name" value="AAA"/>
    <property type="match status" value="1"/>
</dbReference>
<dbReference type="InterPro" id="IPR003593">
    <property type="entry name" value="AAA+_ATPase"/>
</dbReference>
<feature type="domain" description="ABC transporter" evidence="4">
    <location>
        <begin position="2"/>
        <end position="229"/>
    </location>
</feature>
<evidence type="ECO:0000256" key="1">
    <source>
        <dbReference type="ARBA" id="ARBA00022448"/>
    </source>
</evidence>
<dbReference type="RefSeq" id="WP_035667206.1">
    <property type="nucleotide sequence ID" value="NZ_BAUV01000047.1"/>
</dbReference>
<gene>
    <name evidence="5" type="ORF">JCM9157_4163</name>
</gene>
<dbReference type="PANTHER" id="PTHR42939">
    <property type="entry name" value="ABC TRANSPORTER ATP-BINDING PROTEIN ALBC-RELATED"/>
    <property type="match status" value="1"/>
</dbReference>
<dbReference type="OrthoDB" id="2960217at2"/>
<dbReference type="InterPro" id="IPR027417">
    <property type="entry name" value="P-loop_NTPase"/>
</dbReference>
<dbReference type="eggNOG" id="COG1131">
    <property type="taxonomic scope" value="Bacteria"/>
</dbReference>
<reference evidence="5 6" key="1">
    <citation type="journal article" date="2014" name="Genome Announc.">
        <title>Draft Genome Sequences of Three Alkaliphilic Bacillus Strains, Bacillus wakoensis JCM 9140T, Bacillus akibai JCM 9157T, and Bacillus hemicellulosilyticus JCM 9152T.</title>
        <authorList>
            <person name="Yuki M."/>
            <person name="Oshima K."/>
            <person name="Suda W."/>
            <person name="Oshida Y."/>
            <person name="Kitamura K."/>
            <person name="Iida T."/>
            <person name="Hattori M."/>
            <person name="Ohkuma M."/>
        </authorList>
    </citation>
    <scope>NUCLEOTIDE SEQUENCE [LARGE SCALE GENOMIC DNA]</scope>
    <source>
        <strain evidence="5 6">JCM 9157</strain>
    </source>
</reference>
<comment type="caution">
    <text evidence="5">The sequence shown here is derived from an EMBL/GenBank/DDBJ whole genome shotgun (WGS) entry which is preliminary data.</text>
</comment>
<evidence type="ECO:0000313" key="6">
    <source>
        <dbReference type="Proteomes" id="UP000018896"/>
    </source>
</evidence>
<dbReference type="CDD" id="cd03230">
    <property type="entry name" value="ABC_DR_subfamily_A"/>
    <property type="match status" value="1"/>
</dbReference>
<keyword evidence="2" id="KW-0547">Nucleotide-binding</keyword>
<proteinExistence type="predicted"/>
<dbReference type="Gene3D" id="3.40.50.300">
    <property type="entry name" value="P-loop containing nucleotide triphosphate hydrolases"/>
    <property type="match status" value="1"/>
</dbReference>
<dbReference type="EMBL" id="BAUV01000047">
    <property type="protein sequence ID" value="GAE36927.1"/>
    <property type="molecule type" value="Genomic_DNA"/>
</dbReference>
<organism evidence="5 6">
    <name type="scientific">Halalkalibacter akibai (strain ATCC 43226 / DSM 21942 / CIP 109018 / JCM 9157 / 1139)</name>
    <name type="common">Bacillus akibai</name>
    <dbReference type="NCBI Taxonomy" id="1236973"/>
    <lineage>
        <taxon>Bacteria</taxon>
        <taxon>Bacillati</taxon>
        <taxon>Bacillota</taxon>
        <taxon>Bacilli</taxon>
        <taxon>Bacillales</taxon>
        <taxon>Bacillaceae</taxon>
        <taxon>Halalkalibacter</taxon>
    </lineage>
</organism>
<sequence>MNSIISVEGLAKHFQSFTLGPLEFKQEQGTVVALVGPNGSGKSTFFQLLMNVLQPNVGQIKLFNQNRKDDTIAKQKIGFVGDQMEPFAHLKIKEIASFISHWYPSWNEERYQQLLRRYEINENMTLQRCSKGTQKKFEFVVALAYKPDLLMLDEPSTGLDFISRRKMIEDLQYFLASNDTSVLLATHNLEDIKQIADYICVMDKGKIIQFTEKDELHHNWARLWVPSLPEQFESHPNVLHIDMNPLQIVTNNHELLSRHLSDHGIVISHSSTLALDEIVPYLIRSHSSTKETG</sequence>
<evidence type="ECO:0000313" key="5">
    <source>
        <dbReference type="EMBL" id="GAE36927.1"/>
    </source>
</evidence>
<dbReference type="Pfam" id="PF00005">
    <property type="entry name" value="ABC_tran"/>
    <property type="match status" value="1"/>
</dbReference>
<name>W4QYH0_HALA3</name>
<dbReference type="InterPro" id="IPR051782">
    <property type="entry name" value="ABC_Transporter_VariousFunc"/>
</dbReference>
<evidence type="ECO:0000256" key="2">
    <source>
        <dbReference type="ARBA" id="ARBA00022741"/>
    </source>
</evidence>
<dbReference type="GO" id="GO:0005524">
    <property type="term" value="F:ATP binding"/>
    <property type="evidence" value="ECO:0007669"/>
    <property type="project" value="UniProtKB-KW"/>
</dbReference>